<dbReference type="Proteomes" id="UP000324222">
    <property type="component" value="Unassembled WGS sequence"/>
</dbReference>
<sequence length="81" mass="9550">MGLTSMVLDFHIVPDSTASYILYSVHGLKKSFYDIEDICIWVCTKMWHHHHQLDKHHGHLFMYGHKYTTTVWHSNCPVSHV</sequence>
<name>A0A5B7H8M1_PORTR</name>
<comment type="caution">
    <text evidence="1">The sequence shown here is derived from an EMBL/GenBank/DDBJ whole genome shotgun (WGS) entry which is preliminary data.</text>
</comment>
<dbReference type="EMBL" id="VSRR010024433">
    <property type="protein sequence ID" value="MPC66199.1"/>
    <property type="molecule type" value="Genomic_DNA"/>
</dbReference>
<dbReference type="AlphaFoldDB" id="A0A5B7H8M1"/>
<protein>
    <submittedName>
        <fullName evidence="1">Uncharacterized protein</fullName>
    </submittedName>
</protein>
<evidence type="ECO:0000313" key="2">
    <source>
        <dbReference type="Proteomes" id="UP000324222"/>
    </source>
</evidence>
<accession>A0A5B7H8M1</accession>
<reference evidence="1 2" key="1">
    <citation type="submission" date="2019-05" db="EMBL/GenBank/DDBJ databases">
        <title>Another draft genome of Portunus trituberculatus and its Hox gene families provides insights of decapod evolution.</title>
        <authorList>
            <person name="Jeong J.-H."/>
            <person name="Song I."/>
            <person name="Kim S."/>
            <person name="Choi T."/>
            <person name="Kim D."/>
            <person name="Ryu S."/>
            <person name="Kim W."/>
        </authorList>
    </citation>
    <scope>NUCLEOTIDE SEQUENCE [LARGE SCALE GENOMIC DNA]</scope>
    <source>
        <tissue evidence="1">Muscle</tissue>
    </source>
</reference>
<organism evidence="1 2">
    <name type="scientific">Portunus trituberculatus</name>
    <name type="common">Swimming crab</name>
    <name type="synonym">Neptunus trituberculatus</name>
    <dbReference type="NCBI Taxonomy" id="210409"/>
    <lineage>
        <taxon>Eukaryota</taxon>
        <taxon>Metazoa</taxon>
        <taxon>Ecdysozoa</taxon>
        <taxon>Arthropoda</taxon>
        <taxon>Crustacea</taxon>
        <taxon>Multicrustacea</taxon>
        <taxon>Malacostraca</taxon>
        <taxon>Eumalacostraca</taxon>
        <taxon>Eucarida</taxon>
        <taxon>Decapoda</taxon>
        <taxon>Pleocyemata</taxon>
        <taxon>Brachyura</taxon>
        <taxon>Eubrachyura</taxon>
        <taxon>Portunoidea</taxon>
        <taxon>Portunidae</taxon>
        <taxon>Portuninae</taxon>
        <taxon>Portunus</taxon>
    </lineage>
</organism>
<proteinExistence type="predicted"/>
<keyword evidence="2" id="KW-1185">Reference proteome</keyword>
<evidence type="ECO:0000313" key="1">
    <source>
        <dbReference type="EMBL" id="MPC66199.1"/>
    </source>
</evidence>
<gene>
    <name evidence="1" type="ORF">E2C01_060345</name>
</gene>